<dbReference type="SUPFAM" id="SSF51735">
    <property type="entry name" value="NAD(P)-binding Rossmann-fold domains"/>
    <property type="match status" value="1"/>
</dbReference>
<gene>
    <name evidence="10" type="primary">ybaL</name>
    <name evidence="10" type="ORF">ACFSC0_20055</name>
</gene>
<dbReference type="Gene3D" id="1.20.1530.20">
    <property type="match status" value="1"/>
</dbReference>
<evidence type="ECO:0000256" key="3">
    <source>
        <dbReference type="ARBA" id="ARBA00022448"/>
    </source>
</evidence>
<dbReference type="RefSeq" id="WP_377281732.1">
    <property type="nucleotide sequence ID" value="NZ_JBHRSI010000004.1"/>
</dbReference>
<evidence type="ECO:0000256" key="6">
    <source>
        <dbReference type="ARBA" id="ARBA00023136"/>
    </source>
</evidence>
<dbReference type="Pfam" id="PF00999">
    <property type="entry name" value="Na_H_Exchanger"/>
    <property type="match status" value="1"/>
</dbReference>
<dbReference type="InterPro" id="IPR006153">
    <property type="entry name" value="Cation/H_exchanger_TM"/>
</dbReference>
<evidence type="ECO:0000256" key="8">
    <source>
        <dbReference type="SAM" id="Phobius"/>
    </source>
</evidence>
<dbReference type="Proteomes" id="UP001597237">
    <property type="component" value="Unassembled WGS sequence"/>
</dbReference>
<evidence type="ECO:0000259" key="9">
    <source>
        <dbReference type="PROSITE" id="PS51201"/>
    </source>
</evidence>
<reference evidence="11" key="1">
    <citation type="journal article" date="2019" name="Int. J. Syst. Evol. Microbiol.">
        <title>The Global Catalogue of Microorganisms (GCM) 10K type strain sequencing project: providing services to taxonomists for standard genome sequencing and annotation.</title>
        <authorList>
            <consortium name="The Broad Institute Genomics Platform"/>
            <consortium name="The Broad Institute Genome Sequencing Center for Infectious Disease"/>
            <person name="Wu L."/>
            <person name="Ma J."/>
        </authorList>
    </citation>
    <scope>NUCLEOTIDE SEQUENCE [LARGE SCALE GENOMIC DNA]</scope>
    <source>
        <strain evidence="11">DFY28</strain>
    </source>
</reference>
<feature type="transmembrane region" description="Helical" evidence="8">
    <location>
        <begin position="33"/>
        <end position="50"/>
    </location>
</feature>
<feature type="transmembrane region" description="Helical" evidence="8">
    <location>
        <begin position="349"/>
        <end position="369"/>
    </location>
</feature>
<feature type="transmembrane region" description="Helical" evidence="8">
    <location>
        <begin position="116"/>
        <end position="136"/>
    </location>
</feature>
<dbReference type="EMBL" id="JBHUEY010000012">
    <property type="protein sequence ID" value="MFD1785697.1"/>
    <property type="molecule type" value="Genomic_DNA"/>
</dbReference>
<keyword evidence="4 8" id="KW-0812">Transmembrane</keyword>
<proteinExistence type="inferred from homology"/>
<feature type="domain" description="RCK N-terminal" evidence="9">
    <location>
        <begin position="432"/>
        <end position="550"/>
    </location>
</feature>
<feature type="transmembrane region" description="Helical" evidence="8">
    <location>
        <begin position="6"/>
        <end position="26"/>
    </location>
</feature>
<dbReference type="PANTHER" id="PTHR42751">
    <property type="entry name" value="SODIUM/HYDROGEN EXCHANGER FAMILY/TRKA DOMAIN PROTEIN"/>
    <property type="match status" value="1"/>
</dbReference>
<feature type="transmembrane region" description="Helical" evidence="8">
    <location>
        <begin position="192"/>
        <end position="214"/>
    </location>
</feature>
<feature type="transmembrane region" description="Helical" evidence="8">
    <location>
        <begin position="235"/>
        <end position="268"/>
    </location>
</feature>
<evidence type="ECO:0000313" key="11">
    <source>
        <dbReference type="Proteomes" id="UP001597237"/>
    </source>
</evidence>
<dbReference type="InterPro" id="IPR003148">
    <property type="entry name" value="RCK_N"/>
</dbReference>
<dbReference type="Pfam" id="PF02254">
    <property type="entry name" value="TrkA_N"/>
    <property type="match status" value="1"/>
</dbReference>
<feature type="transmembrane region" description="Helical" evidence="8">
    <location>
        <begin position="148"/>
        <end position="172"/>
    </location>
</feature>
<evidence type="ECO:0000256" key="2">
    <source>
        <dbReference type="ARBA" id="ARBA00005551"/>
    </source>
</evidence>
<comment type="similarity">
    <text evidence="2">Belongs to the monovalent cation:proton antiporter 2 (CPA2) transporter (TC 2.A.37) family.</text>
</comment>
<dbReference type="Gene3D" id="3.40.50.720">
    <property type="entry name" value="NAD(P)-binding Rossmann-like Domain"/>
    <property type="match status" value="1"/>
</dbReference>
<dbReference type="PANTHER" id="PTHR42751:SF1">
    <property type="entry name" value="CATION_PROTON ANTIPORTER YBAL-RELATED"/>
    <property type="match status" value="1"/>
</dbReference>
<dbReference type="PROSITE" id="PS51201">
    <property type="entry name" value="RCK_N"/>
    <property type="match status" value="1"/>
</dbReference>
<evidence type="ECO:0000313" key="10">
    <source>
        <dbReference type="EMBL" id="MFD1785697.1"/>
    </source>
</evidence>
<keyword evidence="6 8" id="KW-0472">Membrane</keyword>
<sequence>MHHDTSLITTVVMGLVFAFAGGFLAAKVRLPPLVGYLLAGIAVGPFTPGFTGDEEIATQLAELGVILLMFGVGLHFSIRDLLAVRNIAVPGALGQIAAATAMGAGLAHLWGWGLGAGLVFGLALSVASTVVLLRALEQRRAIDTVNGRIAVGWLIVEDLVMVLSLVLLPALAGPLGGDPAVAGGAAANAAGGVWGALGLTVLKVGLFLALVLTVGSRVAPWLLRQVAKVGSRELFTLAVLATALGIAYGSAELFGVSFALGAFFAGVVLSETDFSHQAAADSLPLQDAFAVLFFVSVGMLFDPTILVREPLAVAAVVAVIVFGKSIAAFGIVLAFGYPAGTALTVSASLAQIGEFSFILAALGVSLGLLPEEGRDLILAGALLSITLNPIAFATIDPIMRRLRARPDMLAKIERKGDEALAKLPTGGDEGPSDHAIIVGYGRVGRRVGDILRSQGLAVVAVDEDRRRVEALRKEGVAAVYGDAANTGVLEAAGLRHAKLLIVATPGSYQTQRIIDAAREVNPTIDTAVRTHSDSQVAELARKGVGIAIMGERELALGLLEYALTRMGVDPGEARLIVAKARLSGEGGVFERQFDAEPRRPAPERRPARNYDA</sequence>
<dbReference type="InterPro" id="IPR038770">
    <property type="entry name" value="Na+/solute_symporter_sf"/>
</dbReference>
<feature type="transmembrane region" description="Helical" evidence="8">
    <location>
        <begin position="313"/>
        <end position="337"/>
    </location>
</feature>
<dbReference type="NCBIfam" id="NF007950">
    <property type="entry name" value="PRK10669.1"/>
    <property type="match status" value="1"/>
</dbReference>
<name>A0ABW4N6D3_9CAUL</name>
<evidence type="ECO:0000256" key="5">
    <source>
        <dbReference type="ARBA" id="ARBA00022989"/>
    </source>
</evidence>
<feature type="transmembrane region" description="Helical" evidence="8">
    <location>
        <begin position="288"/>
        <end position="306"/>
    </location>
</feature>
<comment type="subcellular location">
    <subcellularLocation>
        <location evidence="1">Membrane</location>
        <topology evidence="1">Multi-pass membrane protein</topology>
    </subcellularLocation>
</comment>
<evidence type="ECO:0000256" key="4">
    <source>
        <dbReference type="ARBA" id="ARBA00022692"/>
    </source>
</evidence>
<keyword evidence="11" id="KW-1185">Reference proteome</keyword>
<accession>A0ABW4N6D3</accession>
<organism evidence="10 11">
    <name type="scientific">Phenylobacterium terrae</name>
    <dbReference type="NCBI Taxonomy" id="2665495"/>
    <lineage>
        <taxon>Bacteria</taxon>
        <taxon>Pseudomonadati</taxon>
        <taxon>Pseudomonadota</taxon>
        <taxon>Alphaproteobacteria</taxon>
        <taxon>Caulobacterales</taxon>
        <taxon>Caulobacteraceae</taxon>
        <taxon>Phenylobacterium</taxon>
    </lineage>
</organism>
<feature type="region of interest" description="Disordered" evidence="7">
    <location>
        <begin position="591"/>
        <end position="612"/>
    </location>
</feature>
<protein>
    <submittedName>
        <fullName evidence="10">YbaL family putative K(+) efflux transporter</fullName>
    </submittedName>
</protein>
<feature type="transmembrane region" description="Helical" evidence="8">
    <location>
        <begin position="376"/>
        <end position="395"/>
    </location>
</feature>
<comment type="caution">
    <text evidence="10">The sequence shown here is derived from an EMBL/GenBank/DDBJ whole genome shotgun (WGS) entry which is preliminary data.</text>
</comment>
<feature type="transmembrane region" description="Helical" evidence="8">
    <location>
        <begin position="88"/>
        <end position="110"/>
    </location>
</feature>
<dbReference type="InterPro" id="IPR036291">
    <property type="entry name" value="NAD(P)-bd_dom_sf"/>
</dbReference>
<keyword evidence="5 8" id="KW-1133">Transmembrane helix</keyword>
<evidence type="ECO:0000256" key="1">
    <source>
        <dbReference type="ARBA" id="ARBA00004141"/>
    </source>
</evidence>
<keyword evidence="3" id="KW-0813">Transport</keyword>
<feature type="transmembrane region" description="Helical" evidence="8">
    <location>
        <begin position="56"/>
        <end position="76"/>
    </location>
</feature>
<evidence type="ECO:0000256" key="7">
    <source>
        <dbReference type="SAM" id="MobiDB-lite"/>
    </source>
</evidence>